<evidence type="ECO:0000256" key="6">
    <source>
        <dbReference type="ARBA" id="ARBA00022737"/>
    </source>
</evidence>
<feature type="domain" description="Protein kinase" evidence="15">
    <location>
        <begin position="321"/>
        <end position="592"/>
    </location>
</feature>
<dbReference type="GO" id="GO:0004672">
    <property type="term" value="F:protein kinase activity"/>
    <property type="evidence" value="ECO:0007669"/>
    <property type="project" value="InterPro"/>
</dbReference>
<keyword evidence="2" id="KW-0597">Phosphoprotein</keyword>
<dbReference type="PROSITE" id="PS51450">
    <property type="entry name" value="LRR"/>
    <property type="match status" value="1"/>
</dbReference>
<keyword evidence="17" id="KW-1185">Reference proteome</keyword>
<dbReference type="Proteomes" id="UP000436088">
    <property type="component" value="Unassembled WGS sequence"/>
</dbReference>
<dbReference type="Gene3D" id="3.80.10.10">
    <property type="entry name" value="Ribonuclease Inhibitor"/>
    <property type="match status" value="2"/>
</dbReference>
<sequence length="630" mass="69189">MNPLLIFILGAVFSSILADPVGDKQALLDFIEHIHHHSSSLRWSKEASVCSTWIGVSCNSDNSRVIGLHLPRMEFQGPIPPNTLSRLSALEFLSLRSNAISGSFPLDFVQLKNLTTLYLQFNEFSGPLPDLSAWGNLTIVDLSSNGFNGSIPPSVSKPYHLMALNLSNNLLSGDIPDINISSLQQLDLSNNNLTGIIPKSLQRFPNWVFSGNSNLSSSAIVLPPLPGQGPSSQPSKKANRLGEPALLGIIIGSCVLLCVLIALFIMCCHSKRRNRPQELPENTRKKEVSLKKTTSESRDKNNRLVFFEGCNLAFDLEDLLIASAEVLGKGTFGVTYKAALEDSTTVAVKRLKEVASAKREFEQQMGVIGNIRHENVSALRAYYYSKDEKLVVHDYCDLGSVSDLLHGKRGEGRTPLDWETRLKIAIGAARGIAYIHTRSNGKLVHGNIKASNIFLNSERYGCISDICLAQVMSPMPPPILCAAGYRAPEVTDTRKATQASDVYSFGVFLLELLTGKSPIHVTGGEETVHLVRWVHSVVREEWTAEVFDLELLRYPNIEEEMVELLQIAMSCAVRVPEQRPKMANVAKMVEEIRRGNSGMQSSFETTPEISVPTTTPHVGAEKASCSTVPL</sequence>
<keyword evidence="16" id="KW-0675">Receptor</keyword>
<accession>A0A6A2X9U9</accession>
<dbReference type="InterPro" id="IPR032675">
    <property type="entry name" value="LRR_dom_sf"/>
</dbReference>
<feature type="region of interest" description="Disordered" evidence="12">
    <location>
        <begin position="275"/>
        <end position="295"/>
    </location>
</feature>
<name>A0A6A2X9U9_HIBSY</name>
<evidence type="ECO:0000256" key="14">
    <source>
        <dbReference type="SAM" id="SignalP"/>
    </source>
</evidence>
<dbReference type="Pfam" id="PF07714">
    <property type="entry name" value="PK_Tyr_Ser-Thr"/>
    <property type="match status" value="1"/>
</dbReference>
<feature type="binding site" evidence="11">
    <location>
        <position position="349"/>
    </location>
    <ligand>
        <name>ATP</name>
        <dbReference type="ChEBI" id="CHEBI:30616"/>
    </ligand>
</feature>
<evidence type="ECO:0000256" key="7">
    <source>
        <dbReference type="ARBA" id="ARBA00022741"/>
    </source>
</evidence>
<dbReference type="PANTHER" id="PTHR48010:SF1">
    <property type="entry name" value="PROTEIN KINASE DOMAIN-CONTAINING PROTEIN"/>
    <property type="match status" value="1"/>
</dbReference>
<dbReference type="OrthoDB" id="676979at2759"/>
<feature type="transmembrane region" description="Helical" evidence="13">
    <location>
        <begin position="245"/>
        <end position="267"/>
    </location>
</feature>
<dbReference type="SUPFAM" id="SSF56112">
    <property type="entry name" value="Protein kinase-like (PK-like)"/>
    <property type="match status" value="1"/>
</dbReference>
<evidence type="ECO:0000313" key="16">
    <source>
        <dbReference type="EMBL" id="KAE8664045.1"/>
    </source>
</evidence>
<dbReference type="AlphaFoldDB" id="A0A6A2X9U9"/>
<keyword evidence="9 13" id="KW-1133">Transmembrane helix</keyword>
<dbReference type="InterPro" id="IPR001245">
    <property type="entry name" value="Ser-Thr/Tyr_kinase_cat_dom"/>
</dbReference>
<dbReference type="InterPro" id="IPR000719">
    <property type="entry name" value="Prot_kinase_dom"/>
</dbReference>
<dbReference type="GO" id="GO:0005524">
    <property type="term" value="F:ATP binding"/>
    <property type="evidence" value="ECO:0007669"/>
    <property type="project" value="UniProtKB-UniRule"/>
</dbReference>
<dbReference type="Pfam" id="PF08263">
    <property type="entry name" value="LRRNT_2"/>
    <property type="match status" value="1"/>
</dbReference>
<dbReference type="FunFam" id="1.10.510.10:FF:000095">
    <property type="entry name" value="protein STRUBBELIG-RECEPTOR FAMILY 8"/>
    <property type="match status" value="1"/>
</dbReference>
<dbReference type="PROSITE" id="PS00107">
    <property type="entry name" value="PROTEIN_KINASE_ATP"/>
    <property type="match status" value="1"/>
</dbReference>
<dbReference type="InterPro" id="IPR013210">
    <property type="entry name" value="LRR_N_plant-typ"/>
</dbReference>
<evidence type="ECO:0000256" key="9">
    <source>
        <dbReference type="ARBA" id="ARBA00022989"/>
    </source>
</evidence>
<keyword evidence="5 14" id="KW-0732">Signal</keyword>
<gene>
    <name evidence="16" type="ORF">F3Y22_tig00112857pilonHSYRG00184</name>
</gene>
<evidence type="ECO:0000256" key="4">
    <source>
        <dbReference type="ARBA" id="ARBA00022692"/>
    </source>
</evidence>
<feature type="chain" id="PRO_5025607440" evidence="14">
    <location>
        <begin position="19"/>
        <end position="630"/>
    </location>
</feature>
<dbReference type="GO" id="GO:0016020">
    <property type="term" value="C:membrane"/>
    <property type="evidence" value="ECO:0007669"/>
    <property type="project" value="UniProtKB-SubCell"/>
</dbReference>
<evidence type="ECO:0000256" key="3">
    <source>
        <dbReference type="ARBA" id="ARBA00022614"/>
    </source>
</evidence>
<evidence type="ECO:0000256" key="1">
    <source>
        <dbReference type="ARBA" id="ARBA00004370"/>
    </source>
</evidence>
<comment type="subcellular location">
    <subcellularLocation>
        <location evidence="1">Membrane</location>
    </subcellularLocation>
</comment>
<dbReference type="InterPro" id="IPR011009">
    <property type="entry name" value="Kinase-like_dom_sf"/>
</dbReference>
<dbReference type="FunFam" id="3.80.10.10:FF:000234">
    <property type="entry name" value="Probable inactive receptor kinase RLK902"/>
    <property type="match status" value="1"/>
</dbReference>
<evidence type="ECO:0000256" key="12">
    <source>
        <dbReference type="SAM" id="MobiDB-lite"/>
    </source>
</evidence>
<keyword evidence="8 11" id="KW-0067">ATP-binding</keyword>
<feature type="signal peptide" evidence="14">
    <location>
        <begin position="1"/>
        <end position="18"/>
    </location>
</feature>
<proteinExistence type="predicted"/>
<evidence type="ECO:0000256" key="2">
    <source>
        <dbReference type="ARBA" id="ARBA00022553"/>
    </source>
</evidence>
<protein>
    <submittedName>
        <fullName evidence="16">Inactive receptor kinase</fullName>
    </submittedName>
</protein>
<dbReference type="InterPro" id="IPR017441">
    <property type="entry name" value="Protein_kinase_ATP_BS"/>
</dbReference>
<evidence type="ECO:0000256" key="10">
    <source>
        <dbReference type="ARBA" id="ARBA00023136"/>
    </source>
</evidence>
<dbReference type="SUPFAM" id="SSF52058">
    <property type="entry name" value="L domain-like"/>
    <property type="match status" value="1"/>
</dbReference>
<dbReference type="Pfam" id="PF00560">
    <property type="entry name" value="LRR_1"/>
    <property type="match status" value="3"/>
</dbReference>
<evidence type="ECO:0000256" key="8">
    <source>
        <dbReference type="ARBA" id="ARBA00022840"/>
    </source>
</evidence>
<keyword evidence="16" id="KW-0808">Transferase</keyword>
<dbReference type="PROSITE" id="PS50011">
    <property type="entry name" value="PROTEIN_KINASE_DOM"/>
    <property type="match status" value="1"/>
</dbReference>
<dbReference type="Gene3D" id="3.30.200.20">
    <property type="entry name" value="Phosphorylase Kinase, domain 1"/>
    <property type="match status" value="1"/>
</dbReference>
<feature type="region of interest" description="Disordered" evidence="12">
    <location>
        <begin position="596"/>
        <end position="630"/>
    </location>
</feature>
<feature type="compositionally biased region" description="Polar residues" evidence="12">
    <location>
        <begin position="597"/>
        <end position="616"/>
    </location>
</feature>
<dbReference type="FunFam" id="3.30.200.20:FF:000307">
    <property type="entry name" value="pollen receptor-like kinase 1"/>
    <property type="match status" value="1"/>
</dbReference>
<comment type="caution">
    <text evidence="16">The sequence shown here is derived from an EMBL/GenBank/DDBJ whole genome shotgun (WGS) entry which is preliminary data.</text>
</comment>
<dbReference type="InterPro" id="IPR001611">
    <property type="entry name" value="Leu-rich_rpt"/>
</dbReference>
<keyword evidence="16" id="KW-0418">Kinase</keyword>
<keyword evidence="6" id="KW-0677">Repeat</keyword>
<evidence type="ECO:0000256" key="11">
    <source>
        <dbReference type="PROSITE-ProRule" id="PRU10141"/>
    </source>
</evidence>
<keyword evidence="10 13" id="KW-0472">Membrane</keyword>
<dbReference type="EMBL" id="VEPZ02001661">
    <property type="protein sequence ID" value="KAE8664045.1"/>
    <property type="molecule type" value="Genomic_DNA"/>
</dbReference>
<dbReference type="PANTHER" id="PTHR48010">
    <property type="entry name" value="OS05G0588300 PROTEIN"/>
    <property type="match status" value="1"/>
</dbReference>
<evidence type="ECO:0000313" key="17">
    <source>
        <dbReference type="Proteomes" id="UP000436088"/>
    </source>
</evidence>
<evidence type="ECO:0000256" key="13">
    <source>
        <dbReference type="SAM" id="Phobius"/>
    </source>
</evidence>
<keyword evidence="7 11" id="KW-0547">Nucleotide-binding</keyword>
<organism evidence="16 17">
    <name type="scientific">Hibiscus syriacus</name>
    <name type="common">Rose of Sharon</name>
    <dbReference type="NCBI Taxonomy" id="106335"/>
    <lineage>
        <taxon>Eukaryota</taxon>
        <taxon>Viridiplantae</taxon>
        <taxon>Streptophyta</taxon>
        <taxon>Embryophyta</taxon>
        <taxon>Tracheophyta</taxon>
        <taxon>Spermatophyta</taxon>
        <taxon>Magnoliopsida</taxon>
        <taxon>eudicotyledons</taxon>
        <taxon>Gunneridae</taxon>
        <taxon>Pentapetalae</taxon>
        <taxon>rosids</taxon>
        <taxon>malvids</taxon>
        <taxon>Malvales</taxon>
        <taxon>Malvaceae</taxon>
        <taxon>Malvoideae</taxon>
        <taxon>Hibiscus</taxon>
    </lineage>
</organism>
<dbReference type="InterPro" id="IPR050994">
    <property type="entry name" value="At_inactive_RLKs"/>
</dbReference>
<evidence type="ECO:0000259" key="15">
    <source>
        <dbReference type="PROSITE" id="PS50011"/>
    </source>
</evidence>
<reference evidence="16" key="1">
    <citation type="submission" date="2019-09" db="EMBL/GenBank/DDBJ databases">
        <title>Draft genome information of white flower Hibiscus syriacus.</title>
        <authorList>
            <person name="Kim Y.-M."/>
        </authorList>
    </citation>
    <scope>NUCLEOTIDE SEQUENCE [LARGE SCALE GENOMIC DNA]</scope>
    <source>
        <strain evidence="16">YM2019G1</strain>
    </source>
</reference>
<dbReference type="Gene3D" id="1.10.510.10">
    <property type="entry name" value="Transferase(Phosphotransferase) domain 1"/>
    <property type="match status" value="1"/>
</dbReference>
<keyword evidence="3" id="KW-0433">Leucine-rich repeat</keyword>
<keyword evidence="4 13" id="KW-0812">Transmembrane</keyword>
<evidence type="ECO:0000256" key="5">
    <source>
        <dbReference type="ARBA" id="ARBA00022729"/>
    </source>
</evidence>